<feature type="region of interest" description="Disordered" evidence="13">
    <location>
        <begin position="82"/>
        <end position="144"/>
    </location>
</feature>
<keyword evidence="7 14" id="KW-1133">Transmembrane helix</keyword>
<keyword evidence="9" id="KW-0131">Cell cycle</keyword>
<comment type="subcellular location">
    <subcellularLocation>
        <location evidence="1">Cell inner membrane</location>
        <topology evidence="1">Single-pass membrane protein</topology>
    </subcellularLocation>
</comment>
<evidence type="ECO:0000256" key="8">
    <source>
        <dbReference type="ARBA" id="ARBA00023136"/>
    </source>
</evidence>
<dbReference type="Proteomes" id="UP000219993">
    <property type="component" value="Chromosome"/>
</dbReference>
<evidence type="ECO:0000256" key="4">
    <source>
        <dbReference type="ARBA" id="ARBA00022618"/>
    </source>
</evidence>
<keyword evidence="16" id="KW-1185">Reference proteome</keyword>
<sequence length="144" mass="15555">MEESNINWVLAAACLLAGVGIGALGYHLLNAGARNAQKLRQRLAERDRQLTELRDGIGDRIERLDGLADSLARDGQALQRELADASADLGKGRSRRPELTPTSEAGKEEDEVAAPRDYADGNRGTLSEDFGLKSGETAPQPPRY</sequence>
<keyword evidence="8 14" id="KW-0472">Membrane</keyword>
<evidence type="ECO:0000256" key="5">
    <source>
        <dbReference type="ARBA" id="ARBA00022692"/>
    </source>
</evidence>
<evidence type="ECO:0000256" key="12">
    <source>
        <dbReference type="ARBA" id="ARBA00035727"/>
    </source>
</evidence>
<keyword evidence="2" id="KW-1003">Cell membrane</keyword>
<comment type="similarity">
    <text evidence="10">Belongs to the ZapG family.</text>
</comment>
<gene>
    <name evidence="15" type="ORF">BEI_1188</name>
</gene>
<dbReference type="PANTHER" id="PTHR39579:SF1">
    <property type="entry name" value="INNER MEMBRANE PROTEIN YHCB"/>
    <property type="match status" value="1"/>
</dbReference>
<feature type="transmembrane region" description="Helical" evidence="14">
    <location>
        <begin position="6"/>
        <end position="29"/>
    </location>
</feature>
<accession>A0A291P5M5</accession>
<proteinExistence type="inferred from homology"/>
<evidence type="ECO:0000256" key="3">
    <source>
        <dbReference type="ARBA" id="ARBA00022519"/>
    </source>
</evidence>
<dbReference type="GO" id="GO:0008360">
    <property type="term" value="P:regulation of cell shape"/>
    <property type="evidence" value="ECO:0007669"/>
    <property type="project" value="UniProtKB-KW"/>
</dbReference>
<evidence type="ECO:0000256" key="13">
    <source>
        <dbReference type="SAM" id="MobiDB-lite"/>
    </source>
</evidence>
<evidence type="ECO:0000256" key="6">
    <source>
        <dbReference type="ARBA" id="ARBA00022960"/>
    </source>
</evidence>
<name>A0A291P5M5_9GAMM</name>
<dbReference type="GO" id="GO:0005886">
    <property type="term" value="C:plasma membrane"/>
    <property type="evidence" value="ECO:0007669"/>
    <property type="project" value="UniProtKB-SubCell"/>
</dbReference>
<keyword evidence="4" id="KW-0132">Cell division</keyword>
<evidence type="ECO:0000256" key="14">
    <source>
        <dbReference type="SAM" id="Phobius"/>
    </source>
</evidence>
<dbReference type="KEGG" id="hbe:BEI_1188"/>
<dbReference type="GO" id="GO:0051301">
    <property type="term" value="P:cell division"/>
    <property type="evidence" value="ECO:0007669"/>
    <property type="project" value="UniProtKB-KW"/>
</dbReference>
<dbReference type="PANTHER" id="PTHR39579">
    <property type="entry name" value="INNER MEMBRANE PROTEIN YHCB"/>
    <property type="match status" value="1"/>
</dbReference>
<keyword evidence="5 14" id="KW-0812">Transmembrane</keyword>
<protein>
    <recommendedName>
        <fullName evidence="11">Z-ring associated protein G</fullName>
    </recommendedName>
    <alternativeName>
        <fullName evidence="12">Cell division protein ZapG</fullName>
    </alternativeName>
</protein>
<evidence type="ECO:0000256" key="2">
    <source>
        <dbReference type="ARBA" id="ARBA00022475"/>
    </source>
</evidence>
<evidence type="ECO:0000256" key="11">
    <source>
        <dbReference type="ARBA" id="ARBA00035703"/>
    </source>
</evidence>
<dbReference type="EMBL" id="CP021435">
    <property type="protein sequence ID" value="ATJ82175.1"/>
    <property type="molecule type" value="Genomic_DNA"/>
</dbReference>
<evidence type="ECO:0000313" key="15">
    <source>
        <dbReference type="EMBL" id="ATJ82175.1"/>
    </source>
</evidence>
<dbReference type="AlphaFoldDB" id="A0A291P5M5"/>
<evidence type="ECO:0000256" key="7">
    <source>
        <dbReference type="ARBA" id="ARBA00022989"/>
    </source>
</evidence>
<evidence type="ECO:0000256" key="10">
    <source>
        <dbReference type="ARBA" id="ARBA00035657"/>
    </source>
</evidence>
<dbReference type="InterPro" id="IPR009386">
    <property type="entry name" value="ZapG-like"/>
</dbReference>
<evidence type="ECO:0000256" key="9">
    <source>
        <dbReference type="ARBA" id="ARBA00023306"/>
    </source>
</evidence>
<organism evidence="15 16">
    <name type="scientific">Halomonas beimenensis</name>
    <dbReference type="NCBI Taxonomy" id="475662"/>
    <lineage>
        <taxon>Bacteria</taxon>
        <taxon>Pseudomonadati</taxon>
        <taxon>Pseudomonadota</taxon>
        <taxon>Gammaproteobacteria</taxon>
        <taxon>Oceanospirillales</taxon>
        <taxon>Halomonadaceae</taxon>
        <taxon>Halomonas</taxon>
    </lineage>
</organism>
<keyword evidence="3" id="KW-0997">Cell inner membrane</keyword>
<dbReference type="Pfam" id="PF06295">
    <property type="entry name" value="ZapG-like"/>
    <property type="match status" value="1"/>
</dbReference>
<evidence type="ECO:0000313" key="16">
    <source>
        <dbReference type="Proteomes" id="UP000219993"/>
    </source>
</evidence>
<keyword evidence="6" id="KW-0133">Cell shape</keyword>
<evidence type="ECO:0000256" key="1">
    <source>
        <dbReference type="ARBA" id="ARBA00004377"/>
    </source>
</evidence>
<reference evidence="15 16" key="1">
    <citation type="journal article" date="2017" name="Sci. Rep.">
        <title>Revealing the Saline Adaptation Strategies of the Halophilic Bacterium Halomonas beimenensis through High-throughput Omics and Transposon Mutagenesis Approaches.</title>
        <authorList>
            <person name="Chen Y.H."/>
            <person name="Lin S.S."/>
            <person name="Shyu Y.T."/>
        </authorList>
    </citation>
    <scope>NUCLEOTIDE SEQUENCE [LARGE SCALE GENOMIC DNA]</scope>
    <source>
        <strain evidence="15 16">NTU-111</strain>
    </source>
</reference>
<dbReference type="RefSeq" id="WP_193765165.1">
    <property type="nucleotide sequence ID" value="NZ_BAAADT010000029.1"/>
</dbReference>